<evidence type="ECO:0000313" key="2">
    <source>
        <dbReference type="Proteomes" id="UP001163046"/>
    </source>
</evidence>
<gene>
    <name evidence="1" type="ORF">OS493_003732</name>
</gene>
<evidence type="ECO:0000313" key="1">
    <source>
        <dbReference type="EMBL" id="KAJ7394059.1"/>
    </source>
</evidence>
<dbReference type="AlphaFoldDB" id="A0A9X0A9K5"/>
<organism evidence="1 2">
    <name type="scientific">Desmophyllum pertusum</name>
    <dbReference type="NCBI Taxonomy" id="174260"/>
    <lineage>
        <taxon>Eukaryota</taxon>
        <taxon>Metazoa</taxon>
        <taxon>Cnidaria</taxon>
        <taxon>Anthozoa</taxon>
        <taxon>Hexacorallia</taxon>
        <taxon>Scleractinia</taxon>
        <taxon>Caryophylliina</taxon>
        <taxon>Caryophylliidae</taxon>
        <taxon>Desmophyllum</taxon>
    </lineage>
</organism>
<dbReference type="Proteomes" id="UP001163046">
    <property type="component" value="Unassembled WGS sequence"/>
</dbReference>
<reference evidence="1" key="1">
    <citation type="submission" date="2023-01" db="EMBL/GenBank/DDBJ databases">
        <title>Genome assembly of the deep-sea coral Lophelia pertusa.</title>
        <authorList>
            <person name="Herrera S."/>
            <person name="Cordes E."/>
        </authorList>
    </citation>
    <scope>NUCLEOTIDE SEQUENCE</scope>
    <source>
        <strain evidence="1">USNM1676648</strain>
        <tissue evidence="1">Polyp</tissue>
    </source>
</reference>
<dbReference type="EMBL" id="MU825397">
    <property type="protein sequence ID" value="KAJ7394059.1"/>
    <property type="molecule type" value="Genomic_DNA"/>
</dbReference>
<accession>A0A9X0A9K5</accession>
<protein>
    <submittedName>
        <fullName evidence="1">Uncharacterized protein</fullName>
    </submittedName>
</protein>
<comment type="caution">
    <text evidence="1">The sequence shown here is derived from an EMBL/GenBank/DDBJ whole genome shotgun (WGS) entry which is preliminary data.</text>
</comment>
<name>A0A9X0A9K5_9CNID</name>
<keyword evidence="2" id="KW-1185">Reference proteome</keyword>
<sequence length="98" mass="10796">MPEDDDGSSEAVPISIPFPFFDQNQNSLFDTSTLSVTSVFIRDFATTSRFNLSAGFKKFNPSSVTARLYGKISVFAVLSVPTDDSGLVVRRAMSRNFM</sequence>
<proteinExistence type="predicted"/>